<comment type="caution">
    <text evidence="6">The sequence shown here is derived from an EMBL/GenBank/DDBJ whole genome shotgun (WGS) entry which is preliminary data.</text>
</comment>
<dbReference type="InterPro" id="IPR011990">
    <property type="entry name" value="TPR-like_helical_dom_sf"/>
</dbReference>
<name>A0AAW2H7D0_9NEOP</name>
<dbReference type="GO" id="GO:0005840">
    <property type="term" value="C:ribosome"/>
    <property type="evidence" value="ECO:0007669"/>
    <property type="project" value="UniProtKB-KW"/>
</dbReference>
<dbReference type="InterPro" id="IPR000554">
    <property type="entry name" value="Ribosomal_eS7"/>
</dbReference>
<keyword evidence="3" id="KW-0687">Ribonucleoprotein</keyword>
<evidence type="ECO:0000256" key="4">
    <source>
        <dbReference type="ARBA" id="ARBA00035279"/>
    </source>
</evidence>
<proteinExistence type="inferred from homology"/>
<sequence>MFRDTSMLRDTLVPSHVPAHSHTHKNIATLLMKQIEKLINAEDYDSILKLEGREYDEYKCVTLIKLEKHKEALMYAKPLSFELAYINYRLKRFKKCLKLINKNTNNKELRFQFLKAQTLYNLGRYNDAYNVLRVCPLDDEVVINLEAMRSMASIAACSDGGVPAKCSLMKKDEPTKFGDFSNYRFKDDELEEEFRYNQAFSHVLDEQKYLNVLRELSESHRHGVIKRQLDNLLGHFDDIDKEKLRSSDCEILQFNRGDLGSFRHPAHYQHNFVDTKGRFWPLSDYYCYKKASELGYDVGDAVIPRASNNLLLLRAFLELKKMFRGERFSRRFFEKRDSTAAWTIVEFLSMKKAELETNRSRLLSFLYSLAGMAYCSQAALQHQDTADMLTLRMSEQTEHEKKVAQEIRKLYSQDMSGELGVKLRDIRIQTIDRDQGKKILLIRVPEEVLEVVHAGHSKLSGKLRALYPDFHTLVIRNTPIVDVASTKGRAYRIDSKNMKRHVHEAWIRDLCYPALVEMRKTDVFNGSERIESALVSSNSNYSEDDFSAMECAFKTLTGRAIHYGNIFY</sequence>
<evidence type="ECO:0000256" key="2">
    <source>
        <dbReference type="ARBA" id="ARBA00022980"/>
    </source>
</evidence>
<dbReference type="GO" id="GO:0006614">
    <property type="term" value="P:SRP-dependent cotranslational protein targeting to membrane"/>
    <property type="evidence" value="ECO:0007669"/>
    <property type="project" value="InterPro"/>
</dbReference>
<dbReference type="EMBL" id="JARGDH010000006">
    <property type="protein sequence ID" value="KAL0265612.1"/>
    <property type="molecule type" value="Genomic_DNA"/>
</dbReference>
<accession>A0AAW2H7D0</accession>
<dbReference type="Gene3D" id="1.25.40.10">
    <property type="entry name" value="Tetratricopeptide repeat domain"/>
    <property type="match status" value="1"/>
</dbReference>
<evidence type="ECO:0000313" key="6">
    <source>
        <dbReference type="EMBL" id="KAL0265612.1"/>
    </source>
</evidence>
<reference evidence="6" key="1">
    <citation type="journal article" date="2024" name="Gigascience">
        <title>Chromosome-level genome of the poultry shaft louse Menopon gallinae provides insight into the host-switching and adaptive evolution of parasitic lice.</title>
        <authorList>
            <person name="Xu Y."/>
            <person name="Ma L."/>
            <person name="Liu S."/>
            <person name="Liang Y."/>
            <person name="Liu Q."/>
            <person name="He Z."/>
            <person name="Tian L."/>
            <person name="Duan Y."/>
            <person name="Cai W."/>
            <person name="Li H."/>
            <person name="Song F."/>
        </authorList>
    </citation>
    <scope>NUCLEOTIDE SEQUENCE</scope>
    <source>
        <strain evidence="6">Cailab_2023a</strain>
    </source>
</reference>
<keyword evidence="2" id="KW-0689">Ribosomal protein</keyword>
<dbReference type="InterPro" id="IPR026270">
    <property type="entry name" value="SRP72"/>
</dbReference>
<evidence type="ECO:0000256" key="1">
    <source>
        <dbReference type="ARBA" id="ARBA00007820"/>
    </source>
</evidence>
<dbReference type="GO" id="GO:0005786">
    <property type="term" value="C:signal recognition particle, endoplasmic reticulum targeting"/>
    <property type="evidence" value="ECO:0007669"/>
    <property type="project" value="TreeGrafter"/>
</dbReference>
<dbReference type="Pfam" id="PF01251">
    <property type="entry name" value="Ribosomal_S7e"/>
    <property type="match status" value="1"/>
</dbReference>
<evidence type="ECO:0000256" key="3">
    <source>
        <dbReference type="ARBA" id="ARBA00023274"/>
    </source>
</evidence>
<dbReference type="Pfam" id="PF17004">
    <property type="entry name" value="SRP_TPR_like"/>
    <property type="match status" value="1"/>
</dbReference>
<dbReference type="AlphaFoldDB" id="A0AAW2H7D0"/>
<gene>
    <name evidence="6" type="ORF">PYX00_011325</name>
</gene>
<comment type="similarity">
    <text evidence="1">Belongs to the eukaryotic ribosomal protein eS7 family.</text>
</comment>
<dbReference type="GO" id="GO:0006412">
    <property type="term" value="P:translation"/>
    <property type="evidence" value="ECO:0007669"/>
    <property type="project" value="InterPro"/>
</dbReference>
<organism evidence="6">
    <name type="scientific">Menopon gallinae</name>
    <name type="common">poultry shaft louse</name>
    <dbReference type="NCBI Taxonomy" id="328185"/>
    <lineage>
        <taxon>Eukaryota</taxon>
        <taxon>Metazoa</taxon>
        <taxon>Ecdysozoa</taxon>
        <taxon>Arthropoda</taxon>
        <taxon>Hexapoda</taxon>
        <taxon>Insecta</taxon>
        <taxon>Pterygota</taxon>
        <taxon>Neoptera</taxon>
        <taxon>Paraneoptera</taxon>
        <taxon>Psocodea</taxon>
        <taxon>Troctomorpha</taxon>
        <taxon>Phthiraptera</taxon>
        <taxon>Amblycera</taxon>
        <taxon>Menoponidae</taxon>
        <taxon>Menopon</taxon>
    </lineage>
</organism>
<dbReference type="PANTHER" id="PTHR14094:SF9">
    <property type="entry name" value="SIGNAL RECOGNITION PARTICLE SUBUNIT SRP72"/>
    <property type="match status" value="1"/>
</dbReference>
<dbReference type="InterPro" id="IPR031545">
    <property type="entry name" value="SRP72_TPR-like"/>
</dbReference>
<dbReference type="GO" id="GO:0008312">
    <property type="term" value="F:7S RNA binding"/>
    <property type="evidence" value="ECO:0007669"/>
    <property type="project" value="TreeGrafter"/>
</dbReference>
<dbReference type="GO" id="GO:0003735">
    <property type="term" value="F:structural constituent of ribosome"/>
    <property type="evidence" value="ECO:0007669"/>
    <property type="project" value="InterPro"/>
</dbReference>
<evidence type="ECO:0000256" key="5">
    <source>
        <dbReference type="ARBA" id="ARBA00035404"/>
    </source>
</evidence>
<protein>
    <recommendedName>
        <fullName evidence="4">Small ribosomal subunit protein eS7</fullName>
    </recommendedName>
    <alternativeName>
        <fullName evidence="5">40S ribosomal protein S7</fullName>
    </alternativeName>
</protein>
<dbReference type="GO" id="GO:0043022">
    <property type="term" value="F:ribosome binding"/>
    <property type="evidence" value="ECO:0007669"/>
    <property type="project" value="TreeGrafter"/>
</dbReference>
<dbReference type="PANTHER" id="PTHR14094">
    <property type="entry name" value="SIGNAL RECOGNITION PARTICLE 72"/>
    <property type="match status" value="1"/>
</dbReference>